<dbReference type="AlphaFoldDB" id="A0AAV3PEY3"/>
<organism evidence="6 7">
    <name type="scientific">Lithospermum erythrorhizon</name>
    <name type="common">Purple gromwell</name>
    <name type="synonym">Lithospermum officinale var. erythrorhizon</name>
    <dbReference type="NCBI Taxonomy" id="34254"/>
    <lineage>
        <taxon>Eukaryota</taxon>
        <taxon>Viridiplantae</taxon>
        <taxon>Streptophyta</taxon>
        <taxon>Embryophyta</taxon>
        <taxon>Tracheophyta</taxon>
        <taxon>Spermatophyta</taxon>
        <taxon>Magnoliopsida</taxon>
        <taxon>eudicotyledons</taxon>
        <taxon>Gunneridae</taxon>
        <taxon>Pentapetalae</taxon>
        <taxon>asterids</taxon>
        <taxon>lamiids</taxon>
        <taxon>Boraginales</taxon>
        <taxon>Boraginaceae</taxon>
        <taxon>Boraginoideae</taxon>
        <taxon>Lithospermeae</taxon>
        <taxon>Lithospermum</taxon>
    </lineage>
</organism>
<dbReference type="EMBL" id="BAABME010001545">
    <property type="protein sequence ID" value="GAA0150204.1"/>
    <property type="molecule type" value="Genomic_DNA"/>
</dbReference>
<dbReference type="GO" id="GO:0005509">
    <property type="term" value="F:calcium ion binding"/>
    <property type="evidence" value="ECO:0007669"/>
    <property type="project" value="InterPro"/>
</dbReference>
<protein>
    <submittedName>
        <fullName evidence="6">Calmodulin-related</fullName>
    </submittedName>
</protein>
<keyword evidence="7" id="KW-1185">Reference proteome</keyword>
<feature type="domain" description="EF-hand" evidence="5">
    <location>
        <begin position="50"/>
        <end position="78"/>
    </location>
</feature>
<evidence type="ECO:0000256" key="2">
    <source>
        <dbReference type="ARBA" id="ARBA00022481"/>
    </source>
</evidence>
<name>A0AAV3PEY3_LITER</name>
<dbReference type="FunFam" id="1.10.238.10:FF:000001">
    <property type="entry name" value="Calmodulin 1"/>
    <property type="match status" value="1"/>
</dbReference>
<dbReference type="SUPFAM" id="SSF47473">
    <property type="entry name" value="EF-hand"/>
    <property type="match status" value="1"/>
</dbReference>
<keyword evidence="4" id="KW-0106">Calcium</keyword>
<accession>A0AAV3PEY3</accession>
<comment type="similarity">
    <text evidence="1">Belongs to the calmodulin family.</text>
</comment>
<comment type="caution">
    <text evidence="6">The sequence shown here is derived from an EMBL/GenBank/DDBJ whole genome shotgun (WGS) entry which is preliminary data.</text>
</comment>
<evidence type="ECO:0000256" key="3">
    <source>
        <dbReference type="ARBA" id="ARBA00022737"/>
    </source>
</evidence>
<evidence type="ECO:0000313" key="7">
    <source>
        <dbReference type="Proteomes" id="UP001454036"/>
    </source>
</evidence>
<dbReference type="InterPro" id="IPR011992">
    <property type="entry name" value="EF-hand-dom_pair"/>
</dbReference>
<dbReference type="PANTHER" id="PTHR23048:SF0">
    <property type="entry name" value="CALMODULIN LIKE 3"/>
    <property type="match status" value="1"/>
</dbReference>
<evidence type="ECO:0000259" key="5">
    <source>
        <dbReference type="PROSITE" id="PS50222"/>
    </source>
</evidence>
<feature type="domain" description="EF-hand" evidence="5">
    <location>
        <begin position="120"/>
        <end position="151"/>
    </location>
</feature>
<sequence>MSEIANESNRITPSVNGDVEKVFKRFDTNGDGRISIKELESILSAMGSRVSPDEVTRIMSELDVNGDGSIDLKEFVAFQAENEGSNKELKEAFDLYDKDKNGKISASELHEVLKSLGENVSEEDCQRMIKSVDVDGDGCVNFPEFRQMMSM</sequence>
<reference evidence="6 7" key="1">
    <citation type="submission" date="2024-01" db="EMBL/GenBank/DDBJ databases">
        <title>The complete chloroplast genome sequence of Lithospermum erythrorhizon: insights into the phylogenetic relationship among Boraginaceae species and the maternal lineages of purple gromwells.</title>
        <authorList>
            <person name="Okada T."/>
            <person name="Watanabe K."/>
        </authorList>
    </citation>
    <scope>NUCLEOTIDE SEQUENCE [LARGE SCALE GENOMIC DNA]</scope>
</reference>
<dbReference type="InterPro" id="IPR050230">
    <property type="entry name" value="CALM/Myosin/TropC-like"/>
</dbReference>
<evidence type="ECO:0000256" key="1">
    <source>
        <dbReference type="ARBA" id="ARBA00009763"/>
    </source>
</evidence>
<dbReference type="SMART" id="SM00054">
    <property type="entry name" value="EFh"/>
    <property type="match status" value="4"/>
</dbReference>
<dbReference type="PROSITE" id="PS50222">
    <property type="entry name" value="EF_HAND_2"/>
    <property type="match status" value="4"/>
</dbReference>
<feature type="domain" description="EF-hand" evidence="5">
    <location>
        <begin position="14"/>
        <end position="49"/>
    </location>
</feature>
<dbReference type="InterPro" id="IPR018247">
    <property type="entry name" value="EF_Hand_1_Ca_BS"/>
</dbReference>
<gene>
    <name evidence="6" type="ORF">LIER_09197</name>
</gene>
<proteinExistence type="inferred from homology"/>
<keyword evidence="3" id="KW-0677">Repeat</keyword>
<feature type="domain" description="EF-hand" evidence="5">
    <location>
        <begin position="84"/>
        <end position="119"/>
    </location>
</feature>
<dbReference type="CDD" id="cd00051">
    <property type="entry name" value="EFh"/>
    <property type="match status" value="1"/>
</dbReference>
<evidence type="ECO:0000313" key="6">
    <source>
        <dbReference type="EMBL" id="GAA0150204.1"/>
    </source>
</evidence>
<dbReference type="Pfam" id="PF13499">
    <property type="entry name" value="EF-hand_7"/>
    <property type="match status" value="2"/>
</dbReference>
<keyword evidence="2" id="KW-0488">Methylation</keyword>
<dbReference type="PROSITE" id="PS00018">
    <property type="entry name" value="EF_HAND_1"/>
    <property type="match status" value="3"/>
</dbReference>
<dbReference type="InterPro" id="IPR002048">
    <property type="entry name" value="EF_hand_dom"/>
</dbReference>
<dbReference type="GO" id="GO:0016460">
    <property type="term" value="C:myosin II complex"/>
    <property type="evidence" value="ECO:0007669"/>
    <property type="project" value="TreeGrafter"/>
</dbReference>
<evidence type="ECO:0000256" key="4">
    <source>
        <dbReference type="ARBA" id="ARBA00022837"/>
    </source>
</evidence>
<dbReference type="Proteomes" id="UP001454036">
    <property type="component" value="Unassembled WGS sequence"/>
</dbReference>
<dbReference type="PANTHER" id="PTHR23048">
    <property type="entry name" value="MYOSIN LIGHT CHAIN 1, 3"/>
    <property type="match status" value="1"/>
</dbReference>
<dbReference type="Gene3D" id="1.10.238.10">
    <property type="entry name" value="EF-hand"/>
    <property type="match status" value="2"/>
</dbReference>